<evidence type="ECO:0000256" key="2">
    <source>
        <dbReference type="ARBA" id="ARBA00022692"/>
    </source>
</evidence>
<dbReference type="InterPro" id="IPR045119">
    <property type="entry name" value="SUN1-5"/>
</dbReference>
<dbReference type="AlphaFoldDB" id="A0AA84Z587"/>
<sequence length="1136" mass="130642">MFDIWKRPNPSTSTLEEVQNEMQSGMASKSVSTHHSAWEEETTYKETLVKTKRTDFTYGDSGSYRTERLHDTWMSPNMSRLPLGSSKFNSSSESSNRLTALKTRNMHPMLNRRISSKTESSTIIRTSSSENIEDGINSRYSDFSSTNSHSSKSRLLRSTARKFQNEMTGSHKLITREYQVSHELGISNKPTGSENLKLHDEQDESLITPTERARPRKSERLAFKNQLKSQQSSALVDLDTIYRQETSPYLSLTSTFVYPNQPQSTLEPMIMSSKALQMSSQVYSNVGNSVTTNTDPWTKRISSIWGRLSSNNPSVNSSNDNLSFSSTQSHVVQRRPTGWLARHMFGLERDNTEDLNFESKNTDDQFLSSDIEDNYNANISYHKTKNVANRNKTLVHFNLPHSNSLQFDFLSRRRRLCFYTQCVLNSFRNMSIHLLAFLMAFIYAVGNIFLYILSCLPRLFCWLFAKLFSGNDNSSNLSLNYHSRLRTDLSRFQNSTGSSSSYVQRNNILNWCLRLVLLLLILSPLLLILSLLFAPTDNFSNNSSLKLFPFFSDSNCTYELSETRPDSTHLWNLFIWKTRCLYVRYFFSSELNEDNRRSDKENDWWQWIPFYSSSKSSDRIVFDTGNLNDVTANKLFEQLTSLSQSVNKRLDLLSQTIKVTDNSLVNLKQDFIRKSGILNLQLIEMRNIFDHHINQWNHFYLKYNQSERLSNNKDFNFADHNAAFRIESDRLLRLAIEAANHNIATQLDELRSKILQDLIKSDLQRNMSIQNMSILLNSLRSQLSLRTKETRNELHRLHSQLSINSNRSKKFLDFENNLLQLQNKINLFTLRMSDIERLNEESKSTFTYIKDELKRCSGNEEIRKHCHDAVIEQVNFAITNLSQSFSTQVKETVLETIINELRDSDSMESALLTYFRQVISTLARESVDKLIYNRHSELIPHSLENKATLAKMIDEALHRFAADRTGLTDYALESSGGSIVGTRCTKTYTEGASLLSIFGLPLVRLSNSPRTILQPGSNPGDCWPFHGSKGQAIIRLSSPVIISSVTLEHLPRELAPNGRLDSAPRDFLVKALQSEFDDGVVLGEFTYDVDGRPIQNFPIREYSKPVQFVELVILSNHGHPKYTCIYRFRVHGNMII</sequence>
<name>A0AA84Z587_9TREM</name>
<evidence type="ECO:0000259" key="8">
    <source>
        <dbReference type="PROSITE" id="PS51469"/>
    </source>
</evidence>
<evidence type="ECO:0000313" key="10">
    <source>
        <dbReference type="WBParaSite" id="SMRG1_10100.6"/>
    </source>
</evidence>
<dbReference type="PANTHER" id="PTHR12911">
    <property type="entry name" value="SAD1/UNC-84-LIKE PROTEIN-RELATED"/>
    <property type="match status" value="1"/>
</dbReference>
<dbReference type="GO" id="GO:0043495">
    <property type="term" value="F:protein-membrane adaptor activity"/>
    <property type="evidence" value="ECO:0007669"/>
    <property type="project" value="TreeGrafter"/>
</dbReference>
<protein>
    <recommendedName>
        <fullName evidence="8">SUN domain-containing protein</fullName>
    </recommendedName>
</protein>
<evidence type="ECO:0000256" key="3">
    <source>
        <dbReference type="ARBA" id="ARBA00022989"/>
    </source>
</evidence>
<feature type="domain" description="SUN" evidence="8">
    <location>
        <begin position="976"/>
        <end position="1135"/>
    </location>
</feature>
<dbReference type="Gene3D" id="2.60.120.260">
    <property type="entry name" value="Galactose-binding domain-like"/>
    <property type="match status" value="1"/>
</dbReference>
<feature type="transmembrane region" description="Helical" evidence="7">
    <location>
        <begin position="511"/>
        <end position="534"/>
    </location>
</feature>
<evidence type="ECO:0000256" key="1">
    <source>
        <dbReference type="ARBA" id="ARBA00004370"/>
    </source>
</evidence>
<evidence type="ECO:0000256" key="6">
    <source>
        <dbReference type="SAM" id="MobiDB-lite"/>
    </source>
</evidence>
<dbReference type="Proteomes" id="UP000050790">
    <property type="component" value="Unassembled WGS sequence"/>
</dbReference>
<feature type="region of interest" description="Disordered" evidence="6">
    <location>
        <begin position="23"/>
        <end position="42"/>
    </location>
</feature>
<proteinExistence type="predicted"/>
<feature type="transmembrane region" description="Helical" evidence="7">
    <location>
        <begin position="430"/>
        <end position="453"/>
    </location>
</feature>
<organism evidence="9 10">
    <name type="scientific">Schistosoma margrebowiei</name>
    <dbReference type="NCBI Taxonomy" id="48269"/>
    <lineage>
        <taxon>Eukaryota</taxon>
        <taxon>Metazoa</taxon>
        <taxon>Spiralia</taxon>
        <taxon>Lophotrochozoa</taxon>
        <taxon>Platyhelminthes</taxon>
        <taxon>Trematoda</taxon>
        <taxon>Digenea</taxon>
        <taxon>Strigeidida</taxon>
        <taxon>Schistosomatoidea</taxon>
        <taxon>Schistosomatidae</taxon>
        <taxon>Schistosoma</taxon>
    </lineage>
</organism>
<keyword evidence="2 7" id="KW-0812">Transmembrane</keyword>
<keyword evidence="3 7" id="KW-1133">Transmembrane helix</keyword>
<keyword evidence="4" id="KW-0175">Coiled coil</keyword>
<dbReference type="FunFam" id="2.60.120.260:FF:000009">
    <property type="entry name" value="SUN domain-containing protein 1 isoform X1"/>
    <property type="match status" value="1"/>
</dbReference>
<evidence type="ECO:0000256" key="4">
    <source>
        <dbReference type="ARBA" id="ARBA00023054"/>
    </source>
</evidence>
<reference evidence="10" key="1">
    <citation type="submission" date="2023-11" db="UniProtKB">
        <authorList>
            <consortium name="WormBaseParasite"/>
        </authorList>
    </citation>
    <scope>IDENTIFICATION</scope>
</reference>
<dbReference type="GO" id="GO:0034993">
    <property type="term" value="C:meiotic nuclear membrane microtubule tethering complex"/>
    <property type="evidence" value="ECO:0007669"/>
    <property type="project" value="TreeGrafter"/>
</dbReference>
<dbReference type="InterPro" id="IPR012919">
    <property type="entry name" value="SUN_dom"/>
</dbReference>
<dbReference type="PROSITE" id="PS51469">
    <property type="entry name" value="SUN"/>
    <property type="match status" value="1"/>
</dbReference>
<evidence type="ECO:0000256" key="5">
    <source>
        <dbReference type="ARBA" id="ARBA00023136"/>
    </source>
</evidence>
<evidence type="ECO:0000256" key="7">
    <source>
        <dbReference type="SAM" id="Phobius"/>
    </source>
</evidence>
<feature type="compositionally biased region" description="Polar residues" evidence="6">
    <location>
        <begin position="23"/>
        <end position="35"/>
    </location>
</feature>
<comment type="subcellular location">
    <subcellularLocation>
        <location evidence="1">Membrane</location>
    </subcellularLocation>
</comment>
<dbReference type="Pfam" id="PF07738">
    <property type="entry name" value="Sad1_UNC"/>
    <property type="match status" value="1"/>
</dbReference>
<dbReference type="PANTHER" id="PTHR12911:SF8">
    <property type="entry name" value="KLAROID PROTEIN-RELATED"/>
    <property type="match status" value="1"/>
</dbReference>
<evidence type="ECO:0000313" key="9">
    <source>
        <dbReference type="Proteomes" id="UP000050790"/>
    </source>
</evidence>
<accession>A0AA84Z587</accession>
<keyword evidence="5 7" id="KW-0472">Membrane</keyword>
<dbReference type="WBParaSite" id="SMRG1_10100.6">
    <property type="protein sequence ID" value="SMRG1_10100.6"/>
    <property type="gene ID" value="SMRG1_10100"/>
</dbReference>